<reference evidence="2 3" key="1">
    <citation type="submission" date="2024-03" db="EMBL/GenBank/DDBJ databases">
        <title>A high-quality draft genome sequence of Diaporthe vaccinii, a causative agent of upright dieback and viscid rot disease in cranberry plants.</title>
        <authorList>
            <person name="Sarrasin M."/>
            <person name="Lang B.F."/>
            <person name="Burger G."/>
        </authorList>
    </citation>
    <scope>NUCLEOTIDE SEQUENCE [LARGE SCALE GENOMIC DNA]</scope>
    <source>
        <strain evidence="2 3">IS7</strain>
    </source>
</reference>
<comment type="caution">
    <text evidence="2">The sequence shown here is derived from an EMBL/GenBank/DDBJ whole genome shotgun (WGS) entry which is preliminary data.</text>
</comment>
<dbReference type="EMBL" id="JBAWTH010000008">
    <property type="protein sequence ID" value="KAL2290719.1"/>
    <property type="molecule type" value="Genomic_DNA"/>
</dbReference>
<evidence type="ECO:0000256" key="1">
    <source>
        <dbReference type="SAM" id="Phobius"/>
    </source>
</evidence>
<sequence length="131" mass="14042">MAARLLSSGACALRSAGAVTRRSFQTTTPRLYADAAPLPASKPLGAFRGGLFGFLVGATLAGSGTYYYVLQDYKASNELLQDDIYVRFLIPILIPSHTQTSHRIRHTHPSFCTTLVACLADPGGPNSEHDC</sequence>
<gene>
    <name evidence="2" type="ORF">FJTKL_14723</name>
</gene>
<evidence type="ECO:0000313" key="2">
    <source>
        <dbReference type="EMBL" id="KAL2290719.1"/>
    </source>
</evidence>
<feature type="transmembrane region" description="Helical" evidence="1">
    <location>
        <begin position="45"/>
        <end position="69"/>
    </location>
</feature>
<name>A0ABR4F7P3_9PEZI</name>
<dbReference type="PANTHER" id="PTHR37849">
    <property type="entry name" value="YALI0E11605P"/>
    <property type="match status" value="1"/>
</dbReference>
<keyword evidence="1" id="KW-0812">Transmembrane</keyword>
<dbReference type="PANTHER" id="PTHR37849:SF1">
    <property type="entry name" value="YALI0E11605P"/>
    <property type="match status" value="1"/>
</dbReference>
<organism evidence="2 3">
    <name type="scientific">Diaporthe vaccinii</name>
    <dbReference type="NCBI Taxonomy" id="105482"/>
    <lineage>
        <taxon>Eukaryota</taxon>
        <taxon>Fungi</taxon>
        <taxon>Dikarya</taxon>
        <taxon>Ascomycota</taxon>
        <taxon>Pezizomycotina</taxon>
        <taxon>Sordariomycetes</taxon>
        <taxon>Sordariomycetidae</taxon>
        <taxon>Diaporthales</taxon>
        <taxon>Diaporthaceae</taxon>
        <taxon>Diaporthe</taxon>
        <taxon>Diaporthe eres species complex</taxon>
    </lineage>
</organism>
<keyword evidence="1" id="KW-1133">Transmembrane helix</keyword>
<keyword evidence="1" id="KW-0472">Membrane</keyword>
<accession>A0ABR4F7P3</accession>
<protein>
    <submittedName>
        <fullName evidence="2">Uncharacterized protein</fullName>
    </submittedName>
</protein>
<dbReference type="Proteomes" id="UP001600888">
    <property type="component" value="Unassembled WGS sequence"/>
</dbReference>
<keyword evidence="3" id="KW-1185">Reference proteome</keyword>
<proteinExistence type="predicted"/>
<evidence type="ECO:0000313" key="3">
    <source>
        <dbReference type="Proteomes" id="UP001600888"/>
    </source>
</evidence>